<evidence type="ECO:0000256" key="5">
    <source>
        <dbReference type="SAM" id="Phobius"/>
    </source>
</evidence>
<dbReference type="Pfam" id="PF00015">
    <property type="entry name" value="MCPsignal"/>
    <property type="match status" value="1"/>
</dbReference>
<proteinExistence type="inferred from homology"/>
<dbReference type="GO" id="GO:0004888">
    <property type="term" value="F:transmembrane signaling receptor activity"/>
    <property type="evidence" value="ECO:0007669"/>
    <property type="project" value="TreeGrafter"/>
</dbReference>
<dbReference type="FunFam" id="1.20.120.1530:FF:000004">
    <property type="entry name" value="Methyl-accepting chemotaxis protein"/>
    <property type="match status" value="1"/>
</dbReference>
<dbReference type="EMBL" id="LR828253">
    <property type="protein sequence ID" value="CAD0327819.1"/>
    <property type="molecule type" value="Genomic_DNA"/>
</dbReference>
<accession>A0A6V7D403</accession>
<evidence type="ECO:0008006" key="9">
    <source>
        <dbReference type="Google" id="ProtNLM"/>
    </source>
</evidence>
<dbReference type="SUPFAM" id="SSF58104">
    <property type="entry name" value="Methyl-accepting chemotaxis protein (MCP) signaling domain"/>
    <property type="match status" value="1"/>
</dbReference>
<evidence type="ECO:0000256" key="4">
    <source>
        <dbReference type="SAM" id="MobiDB-lite"/>
    </source>
</evidence>
<dbReference type="InterPro" id="IPR004089">
    <property type="entry name" value="MCPsignal_dom"/>
</dbReference>
<feature type="transmembrane region" description="Helical" evidence="5">
    <location>
        <begin position="13"/>
        <end position="32"/>
    </location>
</feature>
<dbReference type="GO" id="GO:0006935">
    <property type="term" value="P:chemotaxis"/>
    <property type="evidence" value="ECO:0007669"/>
    <property type="project" value="UniProtKB-KW"/>
</dbReference>
<dbReference type="Gene3D" id="1.10.287.950">
    <property type="entry name" value="Methyl-accepting chemotaxis protein"/>
    <property type="match status" value="1"/>
</dbReference>
<feature type="domain" description="HAMP" evidence="7">
    <location>
        <begin position="399"/>
        <end position="447"/>
    </location>
</feature>
<evidence type="ECO:0000256" key="1">
    <source>
        <dbReference type="ARBA" id="ARBA00022481"/>
    </source>
</evidence>
<dbReference type="SMART" id="SM00304">
    <property type="entry name" value="HAMP"/>
    <property type="match status" value="2"/>
</dbReference>
<dbReference type="AlphaFoldDB" id="A0A6V7D403"/>
<keyword evidence="5" id="KW-0472">Membrane</keyword>
<feature type="domain" description="HAMP" evidence="7">
    <location>
        <begin position="215"/>
        <end position="267"/>
    </location>
</feature>
<dbReference type="SMART" id="SM00283">
    <property type="entry name" value="MA"/>
    <property type="match status" value="1"/>
</dbReference>
<keyword evidence="3" id="KW-0807">Transducer</keyword>
<feature type="region of interest" description="Disordered" evidence="4">
    <location>
        <begin position="716"/>
        <end position="767"/>
    </location>
</feature>
<dbReference type="CDD" id="cd11386">
    <property type="entry name" value="MCP_signal"/>
    <property type="match status" value="1"/>
</dbReference>
<dbReference type="GO" id="GO:0005886">
    <property type="term" value="C:plasma membrane"/>
    <property type="evidence" value="ECO:0007669"/>
    <property type="project" value="TreeGrafter"/>
</dbReference>
<dbReference type="PANTHER" id="PTHR43531">
    <property type="entry name" value="PROTEIN ICFG"/>
    <property type="match status" value="1"/>
</dbReference>
<comment type="similarity">
    <text evidence="2">Belongs to the methyl-accepting chemotaxis (MCP) protein family.</text>
</comment>
<evidence type="ECO:0000259" key="6">
    <source>
        <dbReference type="PROSITE" id="PS50111"/>
    </source>
</evidence>
<dbReference type="Pfam" id="PF18947">
    <property type="entry name" value="HAMP_2"/>
    <property type="match status" value="1"/>
</dbReference>
<gene>
    <name evidence="8" type="ORF">CFBP8129_20040</name>
</gene>
<name>A0A6V7D403_9XANT</name>
<dbReference type="PROSITE" id="PS50111">
    <property type="entry name" value="CHEMOTAXIS_TRANSDUC_2"/>
    <property type="match status" value="1"/>
</dbReference>
<evidence type="ECO:0000256" key="3">
    <source>
        <dbReference type="PROSITE-ProRule" id="PRU00284"/>
    </source>
</evidence>
<feature type="transmembrane region" description="Helical" evidence="5">
    <location>
        <begin position="193"/>
        <end position="214"/>
    </location>
</feature>
<dbReference type="RefSeq" id="WP_043911292.1">
    <property type="nucleotide sequence ID" value="NZ_CP018728.1"/>
</dbReference>
<dbReference type="EMBL" id="LR828253">
    <property type="protein sequence ID" value="CAD0327813.1"/>
    <property type="molecule type" value="Genomic_DNA"/>
</dbReference>
<dbReference type="GO" id="GO:0007165">
    <property type="term" value="P:signal transduction"/>
    <property type="evidence" value="ECO:0007669"/>
    <property type="project" value="UniProtKB-KW"/>
</dbReference>
<protein>
    <recommendedName>
        <fullName evidence="9">Methyl-accepting chemotaxis protein</fullName>
    </recommendedName>
</protein>
<keyword evidence="5" id="KW-1133">Transmembrane helix</keyword>
<reference evidence="8" key="1">
    <citation type="submission" date="2020-07" db="EMBL/GenBank/DDBJ databases">
        <authorList>
            <person name="Pothier F. J."/>
        </authorList>
    </citation>
    <scope>NUCLEOTIDE SEQUENCE</scope>
    <source>
        <strain evidence="8">CFBP 8129</strain>
    </source>
</reference>
<dbReference type="InterPro" id="IPR051310">
    <property type="entry name" value="MCP_chemotaxis"/>
</dbReference>
<dbReference type="PROSITE" id="PS50885">
    <property type="entry name" value="HAMP"/>
    <property type="match status" value="2"/>
</dbReference>
<keyword evidence="1" id="KW-0488">Methylation</keyword>
<dbReference type="Pfam" id="PF12729">
    <property type="entry name" value="4HB_MCP_1"/>
    <property type="match status" value="1"/>
</dbReference>
<dbReference type="Gene3D" id="1.20.120.1530">
    <property type="match status" value="2"/>
</dbReference>
<feature type="domain" description="Methyl-accepting transducer" evidence="6">
    <location>
        <begin position="452"/>
        <end position="681"/>
    </location>
</feature>
<dbReference type="Pfam" id="PF00672">
    <property type="entry name" value="HAMP"/>
    <property type="match status" value="1"/>
</dbReference>
<dbReference type="PANTHER" id="PTHR43531:SF14">
    <property type="entry name" value="METHYL-ACCEPTING CHEMOTAXIS PROTEIN I-RELATED"/>
    <property type="match status" value="1"/>
</dbReference>
<keyword evidence="5" id="KW-0812">Transmembrane</keyword>
<dbReference type="InterPro" id="IPR024478">
    <property type="entry name" value="HlyB_4HB_MCP"/>
</dbReference>
<evidence type="ECO:0000313" key="8">
    <source>
        <dbReference type="EMBL" id="CAD0327813.1"/>
    </source>
</evidence>
<feature type="compositionally biased region" description="Low complexity" evidence="4">
    <location>
        <begin position="716"/>
        <end position="759"/>
    </location>
</feature>
<evidence type="ECO:0000256" key="2">
    <source>
        <dbReference type="ARBA" id="ARBA00029447"/>
    </source>
</evidence>
<dbReference type="InterPro" id="IPR003660">
    <property type="entry name" value="HAMP_dom"/>
</dbReference>
<evidence type="ECO:0000259" key="7">
    <source>
        <dbReference type="PROSITE" id="PS50885"/>
    </source>
</evidence>
<dbReference type="FunFam" id="1.20.120.1530:FF:000005">
    <property type="entry name" value="Methyl-accepting chemotaxis protein"/>
    <property type="match status" value="1"/>
</dbReference>
<sequence length="767" mass="82234">MNKFNDWPIRRKLMFAFCLSAVLTALLGGLGFSRMKQMQQETDLINQDVVPVLSRLSELRGFAGEFRVYEVGQFVNLEDPERYAMFFKRMDEIQAKYIETQKVLDTKIGATSPLKAEYARLTDASTRYFAANQQLRKLYTDPDRAAAMEFSRKQSGEIRKELFASVDKLYAQQSKALSDMVSASAASFKLTSAVLLLGTLLMAALSVTFGWLIARSITTPLSNALGAIKAVSRGDLSVQVSKTSNDEIGQMLEATSGMTQMLRRFSDETARMSHLHAAEDITHRMPEDFPGVYGNLAGGINTMIFEHLDAITDSVRILNQYAQGDLTQDARRLPASRAILHEAMDAAKASLLSINTEIKQLAQAAAAGDFSARGDAARFKYDFAVMVSDLNSMMEVSDRNLGKLSQLLGAVAEGDLTARMDGEFHGVFARLRDDANATTQRLTDIVGRIKHSTLAINTAAGEIAAGNQDLSQRTEQQAANLEETAASMEELTSTVKQNAEHARQANQLAIGAAGVASHGGSVVGQVVTTMSGIETSSRKIAEIISVIDGIAFQTNILALNAAVEAARAGEQGRGFAVVASEVRTLAQRSAGAAKEIKSLIDDSVSKVAEGSALVNQAGSTMSEIVSSVQRVTDIMSEISAASQEQSAGIEQVNQTVTHMDEATQQNAALVEEATAAARSMEEQAQQLTEAVALFRLSAELEAVTRATPVVRHITAKRPAASTAPAAKTPAARSSVSKLAASRPAAARSTARTAAAAAPSNESDWAEF</sequence>
<organism evidence="8">
    <name type="scientific">Xanthomonas hortorum pv. gardneri</name>
    <dbReference type="NCBI Taxonomy" id="2754056"/>
    <lineage>
        <taxon>Bacteria</taxon>
        <taxon>Pseudomonadati</taxon>
        <taxon>Pseudomonadota</taxon>
        <taxon>Gammaproteobacteria</taxon>
        <taxon>Lysobacterales</taxon>
        <taxon>Lysobacteraceae</taxon>
        <taxon>Xanthomonas</taxon>
    </lineage>
</organism>
<dbReference type="FunFam" id="1.10.287.950:FF:000002">
    <property type="entry name" value="Methyl-accepting chemotaxis protein"/>
    <property type="match status" value="1"/>
</dbReference>
<dbReference type="SUPFAM" id="SSF158472">
    <property type="entry name" value="HAMP domain-like"/>
    <property type="match status" value="1"/>
</dbReference>
<dbReference type="CDD" id="cd06225">
    <property type="entry name" value="HAMP"/>
    <property type="match status" value="1"/>
</dbReference>